<dbReference type="PANTHER" id="PTHR36303">
    <property type="entry name" value="2',3'-CYCLIC-NUCLEOTIDE 2'-PHOSPHODIESTERASE"/>
    <property type="match status" value="1"/>
</dbReference>
<reference evidence="3 4" key="2">
    <citation type="submission" date="2019-09" db="EMBL/GenBank/DDBJ databases">
        <title>Complete Genome Sequence and Methylome Analysis of free living Spirochaetas.</title>
        <authorList>
            <person name="Leshcheva N."/>
            <person name="Mikheeva N."/>
        </authorList>
    </citation>
    <scope>NUCLEOTIDE SEQUENCE [LARGE SCALE GENOMIC DNA]</scope>
    <source>
        <strain evidence="3 4">P</strain>
    </source>
</reference>
<evidence type="ECO:0000313" key="4">
    <source>
        <dbReference type="Proteomes" id="UP000323824"/>
    </source>
</evidence>
<dbReference type="EMBL" id="CP035807">
    <property type="protein sequence ID" value="QEN05056.1"/>
    <property type="molecule type" value="Genomic_DNA"/>
</dbReference>
<feature type="binding site" evidence="2">
    <location>
        <position position="161"/>
    </location>
    <ligand>
        <name>Fe cation</name>
        <dbReference type="ChEBI" id="CHEBI:24875"/>
        <label>2</label>
    </ligand>
</feature>
<dbReference type="InterPro" id="IPR005235">
    <property type="entry name" value="YmdB-like"/>
</dbReference>
<dbReference type="InterPro" id="IPR029052">
    <property type="entry name" value="Metallo-depent_PP-like"/>
</dbReference>
<dbReference type="KEGG" id="sper:EW093_10160"/>
<dbReference type="OrthoDB" id="9801109at2"/>
<evidence type="ECO:0000256" key="2">
    <source>
        <dbReference type="PIRSR" id="PIRSR004789-51"/>
    </source>
</evidence>
<gene>
    <name evidence="3" type="ORF">EW093_10160</name>
</gene>
<organism evidence="3 4">
    <name type="scientific">Thiospirochaeta perfilievii</name>
    <dbReference type="NCBI Taxonomy" id="252967"/>
    <lineage>
        <taxon>Bacteria</taxon>
        <taxon>Pseudomonadati</taxon>
        <taxon>Spirochaetota</taxon>
        <taxon>Spirochaetia</taxon>
        <taxon>Spirochaetales</taxon>
        <taxon>Spirochaetaceae</taxon>
        <taxon>Thiospirochaeta</taxon>
    </lineage>
</organism>
<dbReference type="NCBIfam" id="TIGR00282">
    <property type="entry name" value="TIGR00282 family metallophosphoesterase"/>
    <property type="match status" value="1"/>
</dbReference>
<feature type="active site" description="Proton donor" evidence="1">
    <location>
        <position position="78"/>
    </location>
</feature>
<dbReference type="AlphaFoldDB" id="A0A5C1QEI1"/>
<dbReference type="GO" id="GO:0046872">
    <property type="term" value="F:metal ion binding"/>
    <property type="evidence" value="ECO:0007669"/>
    <property type="project" value="UniProtKB-KW"/>
</dbReference>
<dbReference type="PIRSF" id="PIRSF004789">
    <property type="entry name" value="DR1281"/>
    <property type="match status" value="1"/>
</dbReference>
<dbReference type="Gene3D" id="3.60.21.10">
    <property type="match status" value="1"/>
</dbReference>
<protein>
    <submittedName>
        <fullName evidence="3">TIGR00282 family metallophosphoesterase</fullName>
    </submittedName>
</protein>
<feature type="binding site" evidence="2">
    <location>
        <position position="18"/>
    </location>
    <ligand>
        <name>Fe cation</name>
        <dbReference type="ChEBI" id="CHEBI:24875"/>
        <label>1</label>
    </ligand>
</feature>
<keyword evidence="2" id="KW-0479">Metal-binding</keyword>
<name>A0A5C1QEI1_9SPIO</name>
<proteinExistence type="predicted"/>
<feature type="binding site" evidence="2">
    <location>
        <position position="186"/>
    </location>
    <ligand>
        <name>Fe cation</name>
        <dbReference type="ChEBI" id="CHEBI:24875"/>
        <label>2</label>
    </ligand>
</feature>
<feature type="binding site" evidence="2">
    <location>
        <position position="188"/>
    </location>
    <ligand>
        <name>Fe cation</name>
        <dbReference type="ChEBI" id="CHEBI:24875"/>
        <label>1</label>
    </ligand>
</feature>
<feature type="binding site" evidence="2">
    <location>
        <position position="49"/>
    </location>
    <ligand>
        <name>Fe cation</name>
        <dbReference type="ChEBI" id="CHEBI:24875"/>
        <label>1</label>
    </ligand>
</feature>
<accession>A0A5C1QEI1</accession>
<evidence type="ECO:0000256" key="1">
    <source>
        <dbReference type="PIRSR" id="PIRSR004789-50"/>
    </source>
</evidence>
<feature type="binding site" evidence="2">
    <location>
        <position position="50"/>
    </location>
    <ligand>
        <name>Fe cation</name>
        <dbReference type="ChEBI" id="CHEBI:24875"/>
        <label>1</label>
    </ligand>
</feature>
<dbReference type="RefSeq" id="WP_149568297.1">
    <property type="nucleotide sequence ID" value="NZ_CP035807.1"/>
</dbReference>
<dbReference type="GO" id="GO:0004113">
    <property type="term" value="F:2',3'-cyclic-nucleotide 3'-phosphodiesterase activity"/>
    <property type="evidence" value="ECO:0007669"/>
    <property type="project" value="TreeGrafter"/>
</dbReference>
<sequence>MPDSKKVENSFRVLMLGDIIGHPGMRALFSSLKRLKKEQKSDFVIINGENAADGFGLLPNQVDEIFSYGADVITSGNHIWQKEELYPLLDNKERLLRPSNYPNGVPGHGDCVVELKGIKLAVLNLQGRVRMSVNSECPFKQGLKDIKRLRSITKNIVVDFHAEDVTEKEALAEYFNGKVSAVVGTHTHIQTADERILDGGTAYISDIGMTGPMNGIIGSDPDAAIKRTFNSIPYKTSILDEDAVINGVLIEIDASNGKAVSIERVSYDTGL</sequence>
<dbReference type="Pfam" id="PF13277">
    <property type="entry name" value="YmdB"/>
    <property type="match status" value="1"/>
</dbReference>
<dbReference type="SUPFAM" id="SSF56300">
    <property type="entry name" value="Metallo-dependent phosphatases"/>
    <property type="match status" value="1"/>
</dbReference>
<evidence type="ECO:0000313" key="3">
    <source>
        <dbReference type="EMBL" id="QEN05056.1"/>
    </source>
</evidence>
<dbReference type="PANTHER" id="PTHR36303:SF1">
    <property type="entry name" value="2',3'-CYCLIC-NUCLEOTIDE 2'-PHOSPHODIESTERASE"/>
    <property type="match status" value="1"/>
</dbReference>
<dbReference type="Proteomes" id="UP000323824">
    <property type="component" value="Chromosome"/>
</dbReference>
<feature type="binding site" evidence="2">
    <location>
        <position position="77"/>
    </location>
    <ligand>
        <name>Fe cation</name>
        <dbReference type="ChEBI" id="CHEBI:24875"/>
        <label>2</label>
    </ligand>
</feature>
<reference evidence="3 4" key="1">
    <citation type="submission" date="2019-02" db="EMBL/GenBank/DDBJ databases">
        <authorList>
            <person name="Fomenkov A."/>
            <person name="Dubinina G."/>
            <person name="Grabovich M."/>
            <person name="Vincze T."/>
            <person name="Roberts R.J."/>
        </authorList>
    </citation>
    <scope>NUCLEOTIDE SEQUENCE [LARGE SCALE GENOMIC DNA]</scope>
    <source>
        <strain evidence="3 4">P</strain>
    </source>
</reference>
<feature type="binding site" evidence="2">
    <location>
        <position position="49"/>
    </location>
    <ligand>
        <name>Fe cation</name>
        <dbReference type="ChEBI" id="CHEBI:24875"/>
        <label>2</label>
    </ligand>
</feature>
<keyword evidence="4" id="KW-1185">Reference proteome</keyword>